<name>A0A385EHA1_9CAUD</name>
<dbReference type="Proteomes" id="UP000264442">
    <property type="component" value="Segment"/>
</dbReference>
<keyword evidence="3" id="KW-1185">Reference proteome</keyword>
<dbReference type="Pfam" id="PF04448">
    <property type="entry name" value="DUF551"/>
    <property type="match status" value="1"/>
</dbReference>
<evidence type="ECO:0000259" key="1">
    <source>
        <dbReference type="Pfam" id="PF04448"/>
    </source>
</evidence>
<protein>
    <submittedName>
        <fullName evidence="2">DUF551 domain-containing protein</fullName>
    </submittedName>
</protein>
<feature type="domain" description="DUF551" evidence="1">
    <location>
        <begin position="3"/>
        <end position="69"/>
    </location>
</feature>
<organism evidence="2">
    <name type="scientific">Salmonella virus VSt472</name>
    <dbReference type="NCBI Taxonomy" id="2301723"/>
    <lineage>
        <taxon>Viruses</taxon>
        <taxon>Duplodnaviria</taxon>
        <taxon>Heunggongvirae</taxon>
        <taxon>Uroviricota</taxon>
        <taxon>Caudoviricetes</taxon>
        <taxon>Skatevirus</taxon>
        <taxon>Skatevirus VSt472</taxon>
    </lineage>
</organism>
<sequence length="70" mass="8280">MSQWIKCGERMPEEFTDILVCTEDSQVHEGYYFVYADETPVWKIYCYSKLYANDAGIVTHWMPLPEPPQE</sequence>
<dbReference type="EMBL" id="MH424446">
    <property type="protein sequence ID" value="AXQ70367.1"/>
    <property type="molecule type" value="Genomic_DNA"/>
</dbReference>
<reference evidence="2" key="1">
    <citation type="submission" date="2018-06" db="EMBL/GenBank/DDBJ databases">
        <title>Complete genome sequence of Salmonella Typhimurium bacteriophage VSt472.</title>
        <authorList>
            <person name="Volozhantsev N."/>
            <person name="Denisenko E."/>
            <person name="Verevkin V."/>
            <person name="Myakinina V."/>
            <person name="Kislichkina A."/>
            <person name="Krasilnikova V."/>
        </authorList>
    </citation>
    <scope>NUCLEOTIDE SEQUENCE [LARGE SCALE GENOMIC DNA]</scope>
</reference>
<gene>
    <name evidence="2" type="ORF">vst472_50</name>
</gene>
<proteinExistence type="predicted"/>
<evidence type="ECO:0000313" key="2">
    <source>
        <dbReference type="EMBL" id="AXQ70367.1"/>
    </source>
</evidence>
<evidence type="ECO:0000313" key="3">
    <source>
        <dbReference type="Proteomes" id="UP000264442"/>
    </source>
</evidence>
<accession>A0A385EHA1</accession>
<dbReference type="InterPro" id="IPR007539">
    <property type="entry name" value="DUF551"/>
</dbReference>